<proteinExistence type="predicted"/>
<keyword evidence="1" id="KW-1133">Transmembrane helix</keyword>
<feature type="transmembrane region" description="Helical" evidence="1">
    <location>
        <begin position="140"/>
        <end position="159"/>
    </location>
</feature>
<gene>
    <name evidence="2" type="ORF">TH68_05855</name>
</gene>
<protein>
    <submittedName>
        <fullName evidence="2">Uncharacterized protein</fullName>
    </submittedName>
</protein>
<reference evidence="2 3" key="1">
    <citation type="submission" date="2015-01" db="EMBL/GenBank/DDBJ databases">
        <title>Lifestyle Evolution in Cyanobacterial Symbionts of Sponges.</title>
        <authorList>
            <person name="Burgsdorf I."/>
            <person name="Slaby B.M."/>
            <person name="Handley K.M."/>
            <person name="Haber M."/>
            <person name="Blom J."/>
            <person name="Marshall C.W."/>
            <person name="Gilbert J.A."/>
            <person name="Hentschel U."/>
            <person name="Steindler L."/>
        </authorList>
    </citation>
    <scope>NUCLEOTIDE SEQUENCE [LARGE SCALE GENOMIC DNA]</scope>
    <source>
        <strain evidence="2">142</strain>
    </source>
</reference>
<dbReference type="Proteomes" id="UP000035054">
    <property type="component" value="Unassembled WGS sequence"/>
</dbReference>
<evidence type="ECO:0000313" key="3">
    <source>
        <dbReference type="Proteomes" id="UP000035054"/>
    </source>
</evidence>
<feature type="transmembrane region" description="Helical" evidence="1">
    <location>
        <begin position="199"/>
        <end position="221"/>
    </location>
</feature>
<evidence type="ECO:0000256" key="1">
    <source>
        <dbReference type="SAM" id="Phobius"/>
    </source>
</evidence>
<feature type="transmembrane region" description="Helical" evidence="1">
    <location>
        <begin position="233"/>
        <end position="262"/>
    </location>
</feature>
<dbReference type="AlphaFoldDB" id="A0A6N3X062"/>
<name>A0A6N3X062_9SYNE</name>
<feature type="transmembrane region" description="Helical" evidence="1">
    <location>
        <begin position="42"/>
        <end position="66"/>
    </location>
</feature>
<sequence>MKKRAGLLARWAVSLVCLGCLAWAMADQGRQLLELTPSPSDWWLLLAGALVSGLAVAVNGLAWAVLLRWLRCPLPTGQAVAVFAQTNLLKYIPGGIWHLAGRIQLLRRHGHGWGQAAMGGLLDPLLMAMAALLLLPLGGWQQGLGLLGPLAVLCLLPGWQEPLMKRLLRRIKLPQVGGMATTKLPLHQVLPGSFPSGPLLAEMAFVLVRYLGFALCAAAFLPPGTPPGSLLATFALAWTAGLVIPGAPAGLGVFELVLVLWLGGVVESGVVENEAALLATALSYRVASTIGDALAAAGAWGVKGLDQLRS</sequence>
<organism evidence="2 3">
    <name type="scientific">Candidatus Synechococcus spongiarum 142</name>
    <dbReference type="NCBI Taxonomy" id="1608213"/>
    <lineage>
        <taxon>Bacteria</taxon>
        <taxon>Bacillati</taxon>
        <taxon>Cyanobacteriota</taxon>
        <taxon>Cyanophyceae</taxon>
        <taxon>Synechococcales</taxon>
        <taxon>Synechococcaceae</taxon>
        <taxon>Synechococcus</taxon>
    </lineage>
</organism>
<dbReference type="EMBL" id="JXUO01000195">
    <property type="protein sequence ID" value="KKZ14023.1"/>
    <property type="molecule type" value="Genomic_DNA"/>
</dbReference>
<evidence type="ECO:0000313" key="2">
    <source>
        <dbReference type="EMBL" id="KKZ14023.1"/>
    </source>
</evidence>
<comment type="caution">
    <text evidence="2">The sequence shown here is derived from an EMBL/GenBank/DDBJ whole genome shotgun (WGS) entry which is preliminary data.</text>
</comment>
<feature type="transmembrane region" description="Helical" evidence="1">
    <location>
        <begin position="112"/>
        <end position="134"/>
    </location>
</feature>
<keyword evidence="1" id="KW-0812">Transmembrane</keyword>
<keyword evidence="1" id="KW-0472">Membrane</keyword>
<accession>A0A6N3X062</accession>